<dbReference type="InterPro" id="IPR010636">
    <property type="entry name" value="Class_II_hydrophobin"/>
</dbReference>
<dbReference type="AlphaFoldDB" id="A7LNW9"/>
<dbReference type="EMBL" id="EU053460">
    <property type="protein sequence ID" value="ABS59375.1"/>
    <property type="molecule type" value="Genomic_DNA"/>
</dbReference>
<organism evidence="5">
    <name type="scientific">Hypocrea virens</name>
    <name type="common">Gliocladium virens</name>
    <name type="synonym">Trichoderma virens</name>
    <dbReference type="NCBI Taxonomy" id="29875"/>
    <lineage>
        <taxon>Eukaryota</taxon>
        <taxon>Fungi</taxon>
        <taxon>Dikarya</taxon>
        <taxon>Ascomycota</taxon>
        <taxon>Pezizomycotina</taxon>
        <taxon>Sordariomycetes</taxon>
        <taxon>Hypocreomycetidae</taxon>
        <taxon>Hypocreales</taxon>
        <taxon>Hypocreaceae</taxon>
        <taxon>Trichoderma</taxon>
    </lineage>
</organism>
<evidence type="ECO:0000313" key="5">
    <source>
        <dbReference type="EMBL" id="ABS59375.1"/>
    </source>
</evidence>
<dbReference type="Pfam" id="PF06766">
    <property type="entry name" value="Hydrophobin_2"/>
    <property type="match status" value="1"/>
</dbReference>
<dbReference type="PANTHER" id="PTHR42341:SF1">
    <property type="entry name" value="HYDROPHOBIN"/>
    <property type="match status" value="1"/>
</dbReference>
<feature type="region of interest" description="Disordered" evidence="4">
    <location>
        <begin position="63"/>
        <end position="156"/>
    </location>
</feature>
<proteinExistence type="inferred from homology"/>
<dbReference type="SUPFAM" id="SSF101751">
    <property type="entry name" value="Hydrophobin II, HfbII"/>
    <property type="match status" value="1"/>
</dbReference>
<comment type="similarity">
    <text evidence="2">Belongs to the cerato-ulmin hydrophobin family.</text>
</comment>
<feature type="compositionally biased region" description="Pro residues" evidence="4">
    <location>
        <begin position="104"/>
        <end position="113"/>
    </location>
</feature>
<protein>
    <submittedName>
        <fullName evidence="5">Hydrophobin</fullName>
    </submittedName>
</protein>
<evidence type="ECO:0000256" key="4">
    <source>
        <dbReference type="SAM" id="MobiDB-lite"/>
    </source>
</evidence>
<dbReference type="PANTHER" id="PTHR42341">
    <property type="entry name" value="HYDROPHOBIN"/>
    <property type="match status" value="1"/>
</dbReference>
<reference evidence="5" key="1">
    <citation type="journal article" date="2008" name="BMC Evol. Biol.">
        <title>Purifying selection and birth-and-death evolution in the class II hydrophobin gene families of the ascomycete Trichoderma/Hypocrea.</title>
        <authorList>
            <person name="Kubicek C.P."/>
            <person name="Baker S."/>
            <person name="Gamauf C."/>
            <person name="Kenerley C.M."/>
            <person name="Druzhinina I.S."/>
        </authorList>
    </citation>
    <scope>NUCLEOTIDE SEQUENCE</scope>
    <source>
        <strain evidence="5">Tvhyd1d</strain>
    </source>
</reference>
<evidence type="ECO:0000256" key="1">
    <source>
        <dbReference type="ARBA" id="ARBA00004196"/>
    </source>
</evidence>
<dbReference type="InterPro" id="IPR036686">
    <property type="entry name" value="Class_II_Hydrophobin_sf"/>
</dbReference>
<name>A7LNW9_HYPVI</name>
<dbReference type="Gene3D" id="3.20.120.10">
    <property type="entry name" value="Hydrophobin"/>
    <property type="match status" value="1"/>
</dbReference>
<sequence>MNLSICESNSVPITPFPLPHPKSCLFCFKPILQGDCLPILTMKLLAITALFIAGTLAVPASSYPPPPPEYGDGHKGDVGYGGDHGGDHGKDHGKDHGGHYPGDPNYPPPPPPGYHNGGSDKPPTDGDGYPSDGGDDGDDSDGGGHGGDRENDPSDLCPTLLYSNPQCCSASVLNIADLDCEPPRKRPSRKHDFKQICAAQGSDAKCCVLPLLGLGILCTDAIV</sequence>
<keyword evidence="3" id="KW-1015">Disulfide bond</keyword>
<evidence type="ECO:0000256" key="2">
    <source>
        <dbReference type="ARBA" id="ARBA00009576"/>
    </source>
</evidence>
<dbReference type="GO" id="GO:0005576">
    <property type="term" value="C:extracellular region"/>
    <property type="evidence" value="ECO:0007669"/>
    <property type="project" value="InterPro"/>
</dbReference>
<accession>A7LNW9</accession>
<comment type="subcellular location">
    <subcellularLocation>
        <location evidence="1">Cell envelope</location>
    </subcellularLocation>
</comment>
<feature type="compositionally biased region" description="Basic and acidic residues" evidence="4">
    <location>
        <begin position="84"/>
        <end position="98"/>
    </location>
</feature>
<evidence type="ECO:0000256" key="3">
    <source>
        <dbReference type="ARBA" id="ARBA00023157"/>
    </source>
</evidence>
<dbReference type="CDD" id="cd23508">
    <property type="entry name" value="hydrophobin_II"/>
    <property type="match status" value="1"/>
</dbReference>